<gene>
    <name evidence="3" type="ORF">BIZ92_02865</name>
</gene>
<sequence>MITPKVFISYSHDTPEHKIWVMKLAQKLMDNGIEVMLDMWELGPGDDIARFMERGLTEADRILMVCTEKYVQKAEAGQGGVGYEKMIVTAGYMKQVDSKRVIPIIRQNGTDHVPAFLGTKLYMDFSTDERAEYAFDELARELHGKPLYSKPKLGSVPNFDTAPPIEPRPTEDPILKAMKVVMAAYENSYDNELPISSLIDIAQKSGMSRTYFETLIPRLFDKNLIAGTRFNNHLAITEKGRSYALTNKLV</sequence>
<dbReference type="InterPro" id="IPR000157">
    <property type="entry name" value="TIR_dom"/>
</dbReference>
<evidence type="ECO:0000313" key="4">
    <source>
        <dbReference type="Proteomes" id="UP000187251"/>
    </source>
</evidence>
<name>A0A1R1K1Z6_ALCXX</name>
<evidence type="ECO:0000259" key="2">
    <source>
        <dbReference type="PROSITE" id="PS51534"/>
    </source>
</evidence>
<accession>A0A1R1K1Z6</accession>
<feature type="domain" description="TIR" evidence="1">
    <location>
        <begin position="2"/>
        <end position="146"/>
    </location>
</feature>
<dbReference type="OrthoDB" id="5149141at2"/>
<dbReference type="SUPFAM" id="SSF52200">
    <property type="entry name" value="Toll/Interleukin receptor TIR domain"/>
    <property type="match status" value="1"/>
</dbReference>
<organism evidence="3 4">
    <name type="scientific">Alcaligenes xylosoxydans xylosoxydans</name>
    <name type="common">Achromobacter xylosoxidans</name>
    <dbReference type="NCBI Taxonomy" id="85698"/>
    <lineage>
        <taxon>Bacteria</taxon>
        <taxon>Pseudomonadati</taxon>
        <taxon>Pseudomonadota</taxon>
        <taxon>Betaproteobacteria</taxon>
        <taxon>Burkholderiales</taxon>
        <taxon>Alcaligenaceae</taxon>
        <taxon>Achromobacter</taxon>
    </lineage>
</organism>
<dbReference type="Pfam" id="PF13676">
    <property type="entry name" value="TIR_2"/>
    <property type="match status" value="1"/>
</dbReference>
<dbReference type="PROSITE" id="PS50104">
    <property type="entry name" value="TIR"/>
    <property type="match status" value="1"/>
</dbReference>
<proteinExistence type="predicted"/>
<dbReference type="Gene3D" id="3.40.50.10140">
    <property type="entry name" value="Toll/interleukin-1 receptor homology (TIR) domain"/>
    <property type="match status" value="1"/>
</dbReference>
<evidence type="ECO:0000313" key="3">
    <source>
        <dbReference type="EMBL" id="OMG93288.1"/>
    </source>
</evidence>
<evidence type="ECO:0000259" key="1">
    <source>
        <dbReference type="PROSITE" id="PS50104"/>
    </source>
</evidence>
<feature type="domain" description="SEFIR" evidence="2">
    <location>
        <begin position="3"/>
        <end position="134"/>
    </location>
</feature>
<dbReference type="InterPro" id="IPR013568">
    <property type="entry name" value="SEFIR_dom"/>
</dbReference>
<dbReference type="PROSITE" id="PS51534">
    <property type="entry name" value="SEFIR"/>
    <property type="match status" value="1"/>
</dbReference>
<reference evidence="3 4" key="1">
    <citation type="submission" date="2016-09" db="EMBL/GenBank/DDBJ databases">
        <title>Phylogenomics of Achromobacter.</title>
        <authorList>
            <person name="Jeukens J."/>
            <person name="Freschi L."/>
            <person name="Vincent A.T."/>
            <person name="Emond-Rheault J.-G."/>
            <person name="Kukavica-Ibrulj I."/>
            <person name="Charette S.J."/>
            <person name="Levesque R.C."/>
        </authorList>
    </citation>
    <scope>NUCLEOTIDE SEQUENCE [LARGE SCALE GENOMIC DNA]</scope>
    <source>
        <strain evidence="3 4">AUS488</strain>
    </source>
</reference>
<dbReference type="Proteomes" id="UP000187251">
    <property type="component" value="Unassembled WGS sequence"/>
</dbReference>
<dbReference type="AlphaFoldDB" id="A0A1R1K1Z6"/>
<dbReference type="EMBL" id="MJMN01000001">
    <property type="protein sequence ID" value="OMG93288.1"/>
    <property type="molecule type" value="Genomic_DNA"/>
</dbReference>
<comment type="caution">
    <text evidence="3">The sequence shown here is derived from an EMBL/GenBank/DDBJ whole genome shotgun (WGS) entry which is preliminary data.</text>
</comment>
<protein>
    <submittedName>
        <fullName evidence="3">Uncharacterized protein</fullName>
    </submittedName>
</protein>
<dbReference type="GO" id="GO:0007165">
    <property type="term" value="P:signal transduction"/>
    <property type="evidence" value="ECO:0007669"/>
    <property type="project" value="InterPro"/>
</dbReference>
<dbReference type="RefSeq" id="WP_076408196.1">
    <property type="nucleotide sequence ID" value="NZ_MJMN01000001.1"/>
</dbReference>
<dbReference type="InterPro" id="IPR035897">
    <property type="entry name" value="Toll_tir_struct_dom_sf"/>
</dbReference>